<proteinExistence type="predicted"/>
<name>A0A0L7LA03_OPEBR</name>
<keyword evidence="1" id="KW-0472">Membrane</keyword>
<evidence type="ECO:0000313" key="2">
    <source>
        <dbReference type="EMBL" id="KOB72081.1"/>
    </source>
</evidence>
<keyword evidence="1" id="KW-1133">Transmembrane helix</keyword>
<keyword evidence="1" id="KW-0812">Transmembrane</keyword>
<dbReference type="AlphaFoldDB" id="A0A0L7LA03"/>
<feature type="transmembrane region" description="Helical" evidence="1">
    <location>
        <begin position="115"/>
        <end position="136"/>
    </location>
</feature>
<gene>
    <name evidence="2" type="ORF">OBRU01_12752</name>
</gene>
<keyword evidence="3" id="KW-1185">Reference proteome</keyword>
<sequence length="301" mass="34679">MSRLRLYLMMSRITFVFCCLTYNEHLNYNYVIDFFLEPLHWFVDNFAMYLGKVFVFCVSVLTTAVVLIAYWVGLPYWWERNPYVTVFLNIHITDAASLCKKCITPKPQRTHHCSVYFYLYMVFMLAGVAFIIIAGLDLGYQVLWVNDTGGLLPNNDPDLIGHPVRINQSGAIIPIKEFVEYDAFNFPREHDLPIPPVTEAQRICAHPWKRKAVIFMACTCLGVTIALGTLTVMHGRHISRGETSVESHTNARTRSVARLFRHPYDFGRSKNWKLFLGLIQGRTFIRHVLFPSAHHPMGNGE</sequence>
<accession>A0A0L7LA03</accession>
<evidence type="ECO:0000313" key="3">
    <source>
        <dbReference type="Proteomes" id="UP000037510"/>
    </source>
</evidence>
<comment type="caution">
    <text evidence="2">The sequence shown here is derived from an EMBL/GenBank/DDBJ whole genome shotgun (WGS) entry which is preliminary data.</text>
</comment>
<feature type="transmembrane region" description="Helical" evidence="1">
    <location>
        <begin position="212"/>
        <end position="233"/>
    </location>
</feature>
<dbReference type="EMBL" id="JTDY01002110">
    <property type="protein sequence ID" value="KOB72081.1"/>
    <property type="molecule type" value="Genomic_DNA"/>
</dbReference>
<keyword evidence="2" id="KW-0808">Transferase</keyword>
<dbReference type="GO" id="GO:0016409">
    <property type="term" value="F:palmitoyltransferase activity"/>
    <property type="evidence" value="ECO:0007669"/>
    <property type="project" value="InterPro"/>
</dbReference>
<dbReference type="Proteomes" id="UP000037510">
    <property type="component" value="Unassembled WGS sequence"/>
</dbReference>
<organism evidence="2 3">
    <name type="scientific">Operophtera brumata</name>
    <name type="common">Winter moth</name>
    <name type="synonym">Phalaena brumata</name>
    <dbReference type="NCBI Taxonomy" id="104452"/>
    <lineage>
        <taxon>Eukaryota</taxon>
        <taxon>Metazoa</taxon>
        <taxon>Ecdysozoa</taxon>
        <taxon>Arthropoda</taxon>
        <taxon>Hexapoda</taxon>
        <taxon>Insecta</taxon>
        <taxon>Pterygota</taxon>
        <taxon>Neoptera</taxon>
        <taxon>Endopterygota</taxon>
        <taxon>Lepidoptera</taxon>
        <taxon>Glossata</taxon>
        <taxon>Ditrysia</taxon>
        <taxon>Geometroidea</taxon>
        <taxon>Geometridae</taxon>
        <taxon>Larentiinae</taxon>
        <taxon>Operophtera</taxon>
    </lineage>
</organism>
<evidence type="ECO:0000256" key="1">
    <source>
        <dbReference type="SAM" id="Phobius"/>
    </source>
</evidence>
<dbReference type="InterPro" id="IPR039859">
    <property type="entry name" value="PFA4/ZDH16/20/ERF2-like"/>
</dbReference>
<protein>
    <submittedName>
        <fullName evidence="2">Palmitoyltransferase</fullName>
    </submittedName>
</protein>
<dbReference type="PANTHER" id="PTHR12246">
    <property type="entry name" value="PALMITOYLTRANSFERASE ZDHHC16"/>
    <property type="match status" value="1"/>
</dbReference>
<feature type="transmembrane region" description="Helical" evidence="1">
    <location>
        <begin position="46"/>
        <end position="72"/>
    </location>
</feature>
<reference evidence="2 3" key="1">
    <citation type="journal article" date="2015" name="Genome Biol. Evol.">
        <title>The genome of winter moth (Operophtera brumata) provides a genomic perspective on sexual dimorphism and phenology.</title>
        <authorList>
            <person name="Derks M.F."/>
            <person name="Smit S."/>
            <person name="Salis L."/>
            <person name="Schijlen E."/>
            <person name="Bossers A."/>
            <person name="Mateman C."/>
            <person name="Pijl A.S."/>
            <person name="de Ridder D."/>
            <person name="Groenen M.A."/>
            <person name="Visser M.E."/>
            <person name="Megens H.J."/>
        </authorList>
    </citation>
    <scope>NUCLEOTIDE SEQUENCE [LARGE SCALE GENOMIC DNA]</scope>
    <source>
        <strain evidence="2">WM2013NL</strain>
        <tissue evidence="2">Head and thorax</tissue>
    </source>
</reference>